<feature type="region of interest" description="Disordered" evidence="1">
    <location>
        <begin position="239"/>
        <end position="292"/>
    </location>
</feature>
<name>U7QN52_9CYAN</name>
<gene>
    <name evidence="2" type="ORF">M595_1497</name>
</gene>
<dbReference type="OrthoDB" id="490422at2"/>
<feature type="compositionally biased region" description="Low complexity" evidence="1">
    <location>
        <begin position="114"/>
        <end position="125"/>
    </location>
</feature>
<sequence>MSNTSKLDEIITSLEKDVNLNRIKKVMICACRGKWENNQKCLNDFGIKDLVQELYWKTQTSNNLANILERILSKINKKSEYTLIVERILELMGELYVENQLQPPKLQGSQTLISNSPPSSASSGSERTAPYSDLNSLSTLPNLFEIRWRIMQYTNPLRVKILLFSTLEREFDFNTQDWSQLKLHSLDDLLRQLIRNFSTLSGLEDHLIKIANYLENPDENIKTVELVLEALQPIYTKTPEKTTQKLPENFNQEKDLSDNKITSKRLKNSNSILPNQANSQLNSPLNPSSDHTNLDSFISEKLSLTQSNLISTQLKTEELVNLNNQLESQITRIVNKSIKKTIYPINQTWDELQNLLDLCFKNLPPAERNDLKKHALQELLNVISLKVNELQESLDKLETHEQQSWQTLDLSQQKMMGLARQGNPKAIATLINQSLKPRGINTQVKSQNRCLHVVITAEPIPDSETTASFIHKKLIFLKIKSIQTIKIYGRKTGTKSIAWTQEYTYN</sequence>
<feature type="compositionally biased region" description="Polar residues" evidence="1">
    <location>
        <begin position="268"/>
        <end position="277"/>
    </location>
</feature>
<reference evidence="2 3" key="1">
    <citation type="journal article" date="2013" name="Front. Microbiol.">
        <title>Comparative genomic analyses of the cyanobacterium, Lyngbya aestuarii BL J, a powerful hydrogen producer.</title>
        <authorList>
            <person name="Kothari A."/>
            <person name="Vaughn M."/>
            <person name="Garcia-Pichel F."/>
        </authorList>
    </citation>
    <scope>NUCLEOTIDE SEQUENCE [LARGE SCALE GENOMIC DNA]</scope>
    <source>
        <strain evidence="2 3">BL J</strain>
    </source>
</reference>
<evidence type="ECO:0000313" key="2">
    <source>
        <dbReference type="EMBL" id="ERT08520.1"/>
    </source>
</evidence>
<dbReference type="EMBL" id="AUZM01000010">
    <property type="protein sequence ID" value="ERT08520.1"/>
    <property type="molecule type" value="Genomic_DNA"/>
</dbReference>
<evidence type="ECO:0000313" key="3">
    <source>
        <dbReference type="Proteomes" id="UP000017127"/>
    </source>
</evidence>
<protein>
    <submittedName>
        <fullName evidence="2">Uncharacterized protein</fullName>
    </submittedName>
</protein>
<proteinExistence type="predicted"/>
<evidence type="ECO:0000256" key="1">
    <source>
        <dbReference type="SAM" id="MobiDB-lite"/>
    </source>
</evidence>
<feature type="region of interest" description="Disordered" evidence="1">
    <location>
        <begin position="107"/>
        <end position="131"/>
    </location>
</feature>
<dbReference type="RefSeq" id="WP_023065342.1">
    <property type="nucleotide sequence ID" value="NZ_AUZM01000010.1"/>
</dbReference>
<comment type="caution">
    <text evidence="2">The sequence shown here is derived from an EMBL/GenBank/DDBJ whole genome shotgun (WGS) entry which is preliminary data.</text>
</comment>
<dbReference type="AlphaFoldDB" id="U7QN52"/>
<keyword evidence="3" id="KW-1185">Reference proteome</keyword>
<feature type="compositionally biased region" description="Low complexity" evidence="1">
    <location>
        <begin position="278"/>
        <end position="289"/>
    </location>
</feature>
<accession>U7QN52</accession>
<organism evidence="2 3">
    <name type="scientific">Lyngbya aestuarii BL J</name>
    <dbReference type="NCBI Taxonomy" id="1348334"/>
    <lineage>
        <taxon>Bacteria</taxon>
        <taxon>Bacillati</taxon>
        <taxon>Cyanobacteriota</taxon>
        <taxon>Cyanophyceae</taxon>
        <taxon>Oscillatoriophycideae</taxon>
        <taxon>Oscillatoriales</taxon>
        <taxon>Microcoleaceae</taxon>
        <taxon>Lyngbya</taxon>
    </lineage>
</organism>
<dbReference type="Proteomes" id="UP000017127">
    <property type="component" value="Unassembled WGS sequence"/>
</dbReference>